<sequence length="183" mass="19077">MTAVALLTGCGGSGSTSDSASGAGEDVASLPSQGGGAAAKSGSAGKPSGTADPDAGRPQVRLDSSQEDIDRMWESFESCLRQHDGPDWKQKMIEARKSGKPWAADKACHSKEPLQPPELDPAKNPHFADDTRAMVQCMNGKGIKSEVDSQSGFWGLIHGDEMNAPGFGDAVRTCQIKAFGGNK</sequence>
<feature type="compositionally biased region" description="Low complexity" evidence="1">
    <location>
        <begin position="15"/>
        <end position="24"/>
    </location>
</feature>
<evidence type="ECO:0000313" key="2">
    <source>
        <dbReference type="EMBL" id="ASN25957.1"/>
    </source>
</evidence>
<evidence type="ECO:0000256" key="1">
    <source>
        <dbReference type="SAM" id="MobiDB-lite"/>
    </source>
</evidence>
<dbReference type="KEGG" id="splu:LK06_019090"/>
<organism evidence="2 3">
    <name type="scientific">Streptomyces pluripotens</name>
    <dbReference type="NCBI Taxonomy" id="1355015"/>
    <lineage>
        <taxon>Bacteria</taxon>
        <taxon>Bacillati</taxon>
        <taxon>Actinomycetota</taxon>
        <taxon>Actinomycetes</taxon>
        <taxon>Kitasatosporales</taxon>
        <taxon>Streptomycetaceae</taxon>
        <taxon>Streptomyces</taxon>
    </lineage>
</organism>
<dbReference type="EMBL" id="CP022433">
    <property type="protein sequence ID" value="ASN25957.1"/>
    <property type="molecule type" value="Genomic_DNA"/>
</dbReference>
<protein>
    <submittedName>
        <fullName evidence="2">Uncharacterized protein</fullName>
    </submittedName>
</protein>
<feature type="region of interest" description="Disordered" evidence="1">
    <location>
        <begin position="95"/>
        <end position="126"/>
    </location>
</feature>
<feature type="region of interest" description="Disordered" evidence="1">
    <location>
        <begin position="1"/>
        <end position="68"/>
    </location>
</feature>
<dbReference type="STRING" id="1355015.LK06_019090"/>
<dbReference type="Proteomes" id="UP000031501">
    <property type="component" value="Chromosome"/>
</dbReference>
<dbReference type="AlphaFoldDB" id="A0A221P1A9"/>
<reference evidence="2 3" key="1">
    <citation type="submission" date="2017-07" db="EMBL/GenBank/DDBJ databases">
        <title>Genome sequence of Streptomyces pluripotens MUSC 137T.</title>
        <authorList>
            <person name="Ser H.-L."/>
            <person name="Lee L.-H."/>
        </authorList>
    </citation>
    <scope>NUCLEOTIDE SEQUENCE [LARGE SCALE GENOMIC DNA]</scope>
    <source>
        <strain evidence="2 3">MUSC 137</strain>
    </source>
</reference>
<keyword evidence="3" id="KW-1185">Reference proteome</keyword>
<accession>A0A221P1A9</accession>
<name>A0A221P1A9_9ACTN</name>
<proteinExistence type="predicted"/>
<evidence type="ECO:0000313" key="3">
    <source>
        <dbReference type="Proteomes" id="UP000031501"/>
    </source>
</evidence>
<feature type="compositionally biased region" description="Low complexity" evidence="1">
    <location>
        <begin position="38"/>
        <end position="49"/>
    </location>
</feature>
<gene>
    <name evidence="2" type="ORF">LK07_20255</name>
</gene>